<keyword evidence="21 27" id="KW-0830">Ubiquinone</keyword>
<evidence type="ECO:0000313" key="30">
    <source>
        <dbReference type="EMBL" id="HHM01741.1"/>
    </source>
</evidence>
<keyword evidence="27" id="KW-1133">Transmembrane helix</keyword>
<dbReference type="CDD" id="cd00207">
    <property type="entry name" value="fer2"/>
    <property type="match status" value="1"/>
</dbReference>
<dbReference type="Proteomes" id="UP000885771">
    <property type="component" value="Unassembled WGS sequence"/>
</dbReference>
<evidence type="ECO:0000256" key="24">
    <source>
        <dbReference type="ARBA" id="ARBA00030032"/>
    </source>
</evidence>
<keyword evidence="16 27" id="KW-0408">Iron</keyword>
<comment type="function">
    <text evidence="2 27">NQR complex catalyzes the reduction of ubiquinone-1 to ubiquinol by two successive reactions, coupled with the transport of Na(+) ions from the cytoplasm to the periplasm. The first step is catalyzed by NqrF, which accepts electrons from NADH and reduces ubiquinone-1 to ubisemiquinone by a one-electron transfer pathway.</text>
</comment>
<dbReference type="GO" id="GO:0006814">
    <property type="term" value="P:sodium ion transport"/>
    <property type="evidence" value="ECO:0007669"/>
    <property type="project" value="UniProtKB-UniRule"/>
</dbReference>
<dbReference type="InterPro" id="IPR010205">
    <property type="entry name" value="NqrF"/>
</dbReference>
<evidence type="ECO:0000256" key="27">
    <source>
        <dbReference type="HAMAP-Rule" id="MF_00430"/>
    </source>
</evidence>
<keyword evidence="19 27" id="KW-0915">Sodium</keyword>
<evidence type="ECO:0000256" key="7">
    <source>
        <dbReference type="ARBA" id="ARBA00019729"/>
    </source>
</evidence>
<dbReference type="SUPFAM" id="SSF52343">
    <property type="entry name" value="Ferredoxin reductase-like, C-terminal NADP-linked domain"/>
    <property type="match status" value="1"/>
</dbReference>
<dbReference type="SUPFAM" id="SSF54292">
    <property type="entry name" value="2Fe-2S ferredoxin-like"/>
    <property type="match status" value="1"/>
</dbReference>
<evidence type="ECO:0000256" key="8">
    <source>
        <dbReference type="ARBA" id="ARBA00022448"/>
    </source>
</evidence>
<dbReference type="SUPFAM" id="SSF63380">
    <property type="entry name" value="Riboflavin synthase domain-like"/>
    <property type="match status" value="1"/>
</dbReference>
<keyword evidence="23 27" id="KW-0739">Sodium transport</keyword>
<keyword evidence="13 27" id="KW-0479">Metal-binding</keyword>
<dbReference type="PROSITE" id="PS51384">
    <property type="entry name" value="FAD_FR"/>
    <property type="match status" value="1"/>
</dbReference>
<evidence type="ECO:0000256" key="5">
    <source>
        <dbReference type="ARBA" id="ARBA00011309"/>
    </source>
</evidence>
<dbReference type="PRINTS" id="PR00371">
    <property type="entry name" value="FPNCR"/>
</dbReference>
<keyword evidence="27" id="KW-0812">Transmembrane</keyword>
<evidence type="ECO:0000256" key="14">
    <source>
        <dbReference type="ARBA" id="ARBA00022827"/>
    </source>
</evidence>
<dbReference type="Pfam" id="PF00970">
    <property type="entry name" value="FAD_binding_6"/>
    <property type="match status" value="1"/>
</dbReference>
<dbReference type="Gene3D" id="3.40.50.80">
    <property type="entry name" value="Nucleotide-binding domain of ferredoxin-NADP reductase (FNR) module"/>
    <property type="match status" value="1"/>
</dbReference>
<evidence type="ECO:0000259" key="29">
    <source>
        <dbReference type="PROSITE" id="PS51384"/>
    </source>
</evidence>
<feature type="binding site" evidence="27">
    <location>
        <position position="73"/>
    </location>
    <ligand>
        <name>[2Fe-2S] cluster</name>
        <dbReference type="ChEBI" id="CHEBI:190135"/>
    </ligand>
</feature>
<evidence type="ECO:0000256" key="16">
    <source>
        <dbReference type="ARBA" id="ARBA00023004"/>
    </source>
</evidence>
<evidence type="ECO:0000256" key="10">
    <source>
        <dbReference type="ARBA" id="ARBA00022519"/>
    </source>
</evidence>
<comment type="similarity">
    <text evidence="4 27">Belongs to the NqrF family.</text>
</comment>
<evidence type="ECO:0000256" key="17">
    <source>
        <dbReference type="ARBA" id="ARBA00023014"/>
    </source>
</evidence>
<keyword evidence="22 27" id="KW-0472">Membrane</keyword>
<evidence type="ECO:0000256" key="12">
    <source>
        <dbReference type="ARBA" id="ARBA00022714"/>
    </source>
</evidence>
<dbReference type="GO" id="GO:0016655">
    <property type="term" value="F:oxidoreductase activity, acting on NAD(P)H, quinone or similar compound as acceptor"/>
    <property type="evidence" value="ECO:0007669"/>
    <property type="project" value="InterPro"/>
</dbReference>
<evidence type="ECO:0000256" key="19">
    <source>
        <dbReference type="ARBA" id="ARBA00023053"/>
    </source>
</evidence>
<dbReference type="GO" id="GO:0046872">
    <property type="term" value="F:metal ion binding"/>
    <property type="evidence" value="ECO:0007669"/>
    <property type="project" value="UniProtKB-KW"/>
</dbReference>
<dbReference type="InterPro" id="IPR001041">
    <property type="entry name" value="2Fe-2S_ferredoxin-type"/>
</dbReference>
<evidence type="ECO:0000256" key="3">
    <source>
        <dbReference type="ARBA" id="ARBA00004533"/>
    </source>
</evidence>
<dbReference type="InterPro" id="IPR036010">
    <property type="entry name" value="2Fe-2S_ferredoxin-like_sf"/>
</dbReference>
<comment type="cofactor">
    <cofactor evidence="27">
        <name>[2Fe-2S] cluster</name>
        <dbReference type="ChEBI" id="CHEBI:190135"/>
    </cofactor>
    <text evidence="27">Binds 1 [2Fe-2S] cluster.</text>
</comment>
<evidence type="ECO:0000256" key="21">
    <source>
        <dbReference type="ARBA" id="ARBA00023075"/>
    </source>
</evidence>
<name>A0A7V5RNG1_CALAY</name>
<dbReference type="FunFam" id="3.40.50.80:FF:000014">
    <property type="entry name" value="Na(+)-translocating NADH-quinone reductase subunit F"/>
    <property type="match status" value="1"/>
</dbReference>
<dbReference type="GO" id="GO:0005886">
    <property type="term" value="C:plasma membrane"/>
    <property type="evidence" value="ECO:0007669"/>
    <property type="project" value="UniProtKB-SubCell"/>
</dbReference>
<comment type="catalytic activity">
    <reaction evidence="26 27">
        <text>a ubiquinone + n Na(+)(in) + NADH + H(+) = a ubiquinol + n Na(+)(out) + NAD(+)</text>
        <dbReference type="Rhea" id="RHEA:47748"/>
        <dbReference type="Rhea" id="RHEA-COMP:9565"/>
        <dbReference type="Rhea" id="RHEA-COMP:9566"/>
        <dbReference type="ChEBI" id="CHEBI:15378"/>
        <dbReference type="ChEBI" id="CHEBI:16389"/>
        <dbReference type="ChEBI" id="CHEBI:17976"/>
        <dbReference type="ChEBI" id="CHEBI:29101"/>
        <dbReference type="ChEBI" id="CHEBI:57540"/>
        <dbReference type="ChEBI" id="CHEBI:57945"/>
        <dbReference type="EC" id="7.2.1.1"/>
    </reaction>
</comment>
<dbReference type="PROSITE" id="PS51085">
    <property type="entry name" value="2FE2S_FER_2"/>
    <property type="match status" value="1"/>
</dbReference>
<dbReference type="CDD" id="cd06188">
    <property type="entry name" value="NADH_quinone_reductase"/>
    <property type="match status" value="1"/>
</dbReference>
<evidence type="ECO:0000256" key="23">
    <source>
        <dbReference type="ARBA" id="ARBA00023201"/>
    </source>
</evidence>
<dbReference type="Pfam" id="PF00111">
    <property type="entry name" value="Fer2"/>
    <property type="match status" value="1"/>
</dbReference>
<evidence type="ECO:0000256" key="22">
    <source>
        <dbReference type="ARBA" id="ARBA00023136"/>
    </source>
</evidence>
<keyword evidence="18 27" id="KW-0520">NAD</keyword>
<evidence type="ECO:0000256" key="18">
    <source>
        <dbReference type="ARBA" id="ARBA00023027"/>
    </source>
</evidence>
<keyword evidence="9 27" id="KW-1003">Cell membrane</keyword>
<evidence type="ECO:0000259" key="28">
    <source>
        <dbReference type="PROSITE" id="PS51085"/>
    </source>
</evidence>
<feature type="transmembrane region" description="Helical" evidence="27">
    <location>
        <begin position="6"/>
        <end position="28"/>
    </location>
</feature>
<keyword evidence="10" id="KW-0997">Cell inner membrane</keyword>
<feature type="domain" description="FAD-binding FR-type" evidence="29">
    <location>
        <begin position="133"/>
        <end position="272"/>
    </location>
</feature>
<keyword evidence="8 27" id="KW-0813">Transport</keyword>
<comment type="caution">
    <text evidence="30">The sequence shown here is derived from an EMBL/GenBank/DDBJ whole genome shotgun (WGS) entry which is preliminary data.</text>
</comment>
<feature type="binding site" evidence="27">
    <location>
        <position position="114"/>
    </location>
    <ligand>
        <name>[2Fe-2S] cluster</name>
        <dbReference type="ChEBI" id="CHEBI:190135"/>
    </ligand>
</feature>
<keyword evidence="15 27" id="KW-1278">Translocase</keyword>
<comment type="subunit">
    <text evidence="5 27">Composed of six subunits; NqrA, NqrB, NqrC, NqrD, NqrE and NqrF.</text>
</comment>
<keyword evidence="20 27" id="KW-0406">Ion transport</keyword>
<gene>
    <name evidence="27" type="primary">nqrF</name>
    <name evidence="30" type="ORF">ENJ15_01920</name>
</gene>
<evidence type="ECO:0000256" key="20">
    <source>
        <dbReference type="ARBA" id="ARBA00023065"/>
    </source>
</evidence>
<dbReference type="InterPro" id="IPR017938">
    <property type="entry name" value="Riboflavin_synthase-like_b-brl"/>
</dbReference>
<feature type="domain" description="2Fe-2S ferredoxin-type" evidence="28">
    <location>
        <begin position="36"/>
        <end position="130"/>
    </location>
</feature>
<evidence type="ECO:0000256" key="4">
    <source>
        <dbReference type="ARBA" id="ARBA00005570"/>
    </source>
</evidence>
<comment type="cofactor">
    <cofactor evidence="1 27">
        <name>FAD</name>
        <dbReference type="ChEBI" id="CHEBI:57692"/>
    </cofactor>
</comment>
<sequence length="408" mass="45779">MPAIGILALSVGVFGVTIMLLVGALTYAEAKLVQKGKVKLLINGDEEKSPEVEAGSNLLATLSNNGIFLPSACGGQGTCAMCKCKVLEGGGDVLPTEESQLSRGEVKEHTRLACQVKVKQDMKIEIPEEIFNIQKFECTVRSNHNVATFIKELVLELPKGQHLNFKAGGYIQIYIPPYSLSFKEFDIEEEYHPDWDRFKIWDLKASNDEEIFRAYSMANHPAEGDIVMLNVRIATPPPGTDFPPGVSSSYIFNLKPGDKVTVSGPYGEFFIKDTDREMVYIGGGAGMAPMRSHIFHLFHTLKTTRKVTFFYGARSKREMFYDEDFKKIEEQFPNFKYVVALSDPQPEDNWTGPTGFIHQAVEETYLSKHEAPEEIEYYLCGPPMMLSAVQNMLYNLGVEKEMIAFDEF</sequence>
<dbReference type="InterPro" id="IPR001433">
    <property type="entry name" value="OxRdtase_FAD/NAD-bd"/>
</dbReference>
<dbReference type="HAMAP" id="MF_00430">
    <property type="entry name" value="NqrF"/>
    <property type="match status" value="1"/>
</dbReference>
<keyword evidence="12 27" id="KW-0001">2Fe-2S</keyword>
<dbReference type="InterPro" id="IPR012675">
    <property type="entry name" value="Beta-grasp_dom_sf"/>
</dbReference>
<dbReference type="PANTHER" id="PTHR43644:SF1">
    <property type="entry name" value="NAD(P)H-FLAVIN REDUCTASE"/>
    <property type="match status" value="1"/>
</dbReference>
<feature type="binding site" evidence="27">
    <location>
        <position position="79"/>
    </location>
    <ligand>
        <name>[2Fe-2S] cluster</name>
        <dbReference type="ChEBI" id="CHEBI:190135"/>
    </ligand>
</feature>
<dbReference type="GO" id="GO:0051537">
    <property type="term" value="F:2 iron, 2 sulfur cluster binding"/>
    <property type="evidence" value="ECO:0007669"/>
    <property type="project" value="UniProtKB-KW"/>
</dbReference>
<comment type="subcellular location">
    <subcellularLocation>
        <location evidence="3">Cell inner membrane</location>
    </subcellularLocation>
    <subcellularLocation>
        <location evidence="27">Cell membrane</location>
        <topology evidence="27">Single-pass membrane protein</topology>
    </subcellularLocation>
</comment>
<evidence type="ECO:0000256" key="6">
    <source>
        <dbReference type="ARBA" id="ARBA00013099"/>
    </source>
</evidence>
<evidence type="ECO:0000256" key="2">
    <source>
        <dbReference type="ARBA" id="ARBA00002972"/>
    </source>
</evidence>
<keyword evidence="17 27" id="KW-0411">Iron-sulfur</keyword>
<dbReference type="Gene3D" id="2.40.30.10">
    <property type="entry name" value="Translation factors"/>
    <property type="match status" value="1"/>
</dbReference>
<evidence type="ECO:0000256" key="11">
    <source>
        <dbReference type="ARBA" id="ARBA00022630"/>
    </source>
</evidence>
<dbReference type="PIRSF" id="PIRSF000044">
    <property type="entry name" value="Cis_Diol_DH_RD"/>
    <property type="match status" value="1"/>
</dbReference>
<evidence type="ECO:0000256" key="13">
    <source>
        <dbReference type="ARBA" id="ARBA00022723"/>
    </source>
</evidence>
<dbReference type="EC" id="7.2.1.1" evidence="6 27"/>
<evidence type="ECO:0000256" key="25">
    <source>
        <dbReference type="ARBA" id="ARBA00030787"/>
    </source>
</evidence>
<dbReference type="AlphaFoldDB" id="A0A7V5RNG1"/>
<evidence type="ECO:0000256" key="9">
    <source>
        <dbReference type="ARBA" id="ARBA00022475"/>
    </source>
</evidence>
<organism evidence="30">
    <name type="scientific">Caldithrix abyssi</name>
    <dbReference type="NCBI Taxonomy" id="187145"/>
    <lineage>
        <taxon>Bacteria</taxon>
        <taxon>Pseudomonadati</taxon>
        <taxon>Calditrichota</taxon>
        <taxon>Calditrichia</taxon>
        <taxon>Calditrichales</taxon>
        <taxon>Calditrichaceae</taxon>
        <taxon>Caldithrix</taxon>
    </lineage>
</organism>
<dbReference type="Gene3D" id="3.10.20.30">
    <property type="match status" value="1"/>
</dbReference>
<dbReference type="InterPro" id="IPR008333">
    <property type="entry name" value="Cbr1-like_FAD-bd_dom"/>
</dbReference>
<proteinExistence type="inferred from homology"/>
<reference evidence="30" key="1">
    <citation type="journal article" date="2020" name="mSystems">
        <title>Genome- and Community-Level Interaction Insights into Carbon Utilization and Element Cycling Functions of Hydrothermarchaeota in Hydrothermal Sediment.</title>
        <authorList>
            <person name="Zhou Z."/>
            <person name="Liu Y."/>
            <person name="Xu W."/>
            <person name="Pan J."/>
            <person name="Luo Z.H."/>
            <person name="Li M."/>
        </authorList>
    </citation>
    <scope>NUCLEOTIDE SEQUENCE [LARGE SCALE GENOMIC DNA]</scope>
    <source>
        <strain evidence="30">HyVt-460</strain>
    </source>
</reference>
<dbReference type="NCBIfam" id="TIGR01941">
    <property type="entry name" value="nqrF"/>
    <property type="match status" value="1"/>
</dbReference>
<keyword evidence="14 27" id="KW-0274">FAD</keyword>
<protein>
    <recommendedName>
        <fullName evidence="7 27">Na(+)-translocating NADH-quinone reductase subunit F</fullName>
        <shortName evidence="27">Na(+)-NQR subunit F</shortName>
        <shortName evidence="27">Na(+)-translocating NQR subunit F</shortName>
        <ecNumber evidence="6 27">7.2.1.1</ecNumber>
    </recommendedName>
    <alternativeName>
        <fullName evidence="25 27">NQR complex subunit F</fullName>
    </alternativeName>
    <alternativeName>
        <fullName evidence="24 27">NQR-1 subunit F</fullName>
    </alternativeName>
</protein>
<dbReference type="InterPro" id="IPR017927">
    <property type="entry name" value="FAD-bd_FR_type"/>
</dbReference>
<evidence type="ECO:0000256" key="26">
    <source>
        <dbReference type="ARBA" id="ARBA00048891"/>
    </source>
</evidence>
<dbReference type="PANTHER" id="PTHR43644">
    <property type="entry name" value="NA(+)-TRANSLOCATING NADH-QUINONE REDUCTASE SUBUNIT"/>
    <property type="match status" value="1"/>
</dbReference>
<dbReference type="EMBL" id="DRLI01000069">
    <property type="protein sequence ID" value="HHM01741.1"/>
    <property type="molecule type" value="Genomic_DNA"/>
</dbReference>
<evidence type="ECO:0000256" key="1">
    <source>
        <dbReference type="ARBA" id="ARBA00001974"/>
    </source>
</evidence>
<dbReference type="InterPro" id="IPR039261">
    <property type="entry name" value="FNR_nucleotide-bd"/>
</dbReference>
<accession>A0A7V5RNG1</accession>
<keyword evidence="11 27" id="KW-0285">Flavoprotein</keyword>
<feature type="binding site" evidence="27">
    <location>
        <position position="82"/>
    </location>
    <ligand>
        <name>[2Fe-2S] cluster</name>
        <dbReference type="ChEBI" id="CHEBI:190135"/>
    </ligand>
</feature>
<dbReference type="GO" id="GO:0009055">
    <property type="term" value="F:electron transfer activity"/>
    <property type="evidence" value="ECO:0007669"/>
    <property type="project" value="UniProtKB-UniRule"/>
</dbReference>
<dbReference type="InterPro" id="IPR001709">
    <property type="entry name" value="Flavoprot_Pyr_Nucl_cyt_Rdtase"/>
</dbReference>
<evidence type="ECO:0000256" key="15">
    <source>
        <dbReference type="ARBA" id="ARBA00022967"/>
    </source>
</evidence>
<dbReference type="Pfam" id="PF00175">
    <property type="entry name" value="NAD_binding_1"/>
    <property type="match status" value="1"/>
</dbReference>